<dbReference type="AlphaFoldDB" id="A0A7X6LWU2"/>
<comment type="caution">
    <text evidence="1">The sequence shown here is derived from an EMBL/GenBank/DDBJ whole genome shotgun (WGS) entry which is preliminary data.</text>
</comment>
<organism evidence="1 2">
    <name type="scientific">Nocardia veterana</name>
    <dbReference type="NCBI Taxonomy" id="132249"/>
    <lineage>
        <taxon>Bacteria</taxon>
        <taxon>Bacillati</taxon>
        <taxon>Actinomycetota</taxon>
        <taxon>Actinomycetes</taxon>
        <taxon>Mycobacteriales</taxon>
        <taxon>Nocardiaceae</taxon>
        <taxon>Nocardia</taxon>
    </lineage>
</organism>
<proteinExistence type="predicted"/>
<name>A0A7X6LWU2_9NOCA</name>
<protein>
    <submittedName>
        <fullName evidence="1">TetR family transcriptional regulator</fullName>
    </submittedName>
</protein>
<dbReference type="EMBL" id="JAAXPE010000007">
    <property type="protein sequence ID" value="NKY85968.1"/>
    <property type="molecule type" value="Genomic_DNA"/>
</dbReference>
<dbReference type="Proteomes" id="UP000523447">
    <property type="component" value="Unassembled WGS sequence"/>
</dbReference>
<keyword evidence="2" id="KW-1185">Reference proteome</keyword>
<sequence length="153" mass="16771">MIQVRPRPTVQEAIDTASAAIDCTGTRALRVLLHAGVSALWPAIKATPERQVRTLEATISALRRRWEGRADCAPDQSVAEVFRDLDAEVGAYLQLCAERSNTQWIEPVEAIAAYVVAVMQGTVMRWLADCDDETTLVVFDDLVSTLTTKAVEA</sequence>
<gene>
    <name evidence="1" type="ORF">HGA07_10060</name>
</gene>
<evidence type="ECO:0000313" key="2">
    <source>
        <dbReference type="Proteomes" id="UP000523447"/>
    </source>
</evidence>
<evidence type="ECO:0000313" key="1">
    <source>
        <dbReference type="EMBL" id="NKY85968.1"/>
    </source>
</evidence>
<accession>A0A7X6LWU2</accession>
<reference evidence="1 2" key="1">
    <citation type="submission" date="2020-04" db="EMBL/GenBank/DDBJ databases">
        <title>MicrobeNet Type strains.</title>
        <authorList>
            <person name="Nicholson A.C."/>
        </authorList>
    </citation>
    <scope>NUCLEOTIDE SEQUENCE [LARGE SCALE GENOMIC DNA]</scope>
    <source>
        <strain evidence="1 2">DSM 44445</strain>
    </source>
</reference>